<dbReference type="Gene3D" id="1.25.40.10">
    <property type="entry name" value="Tetratricopeptide repeat domain"/>
    <property type="match status" value="4"/>
</dbReference>
<dbReference type="KEGG" id="sqz:FQU76_13050"/>
<dbReference type="Pfam" id="PF14559">
    <property type="entry name" value="TPR_19"/>
    <property type="match status" value="2"/>
</dbReference>
<evidence type="ECO:0000256" key="3">
    <source>
        <dbReference type="PROSITE-ProRule" id="PRU00339"/>
    </source>
</evidence>
<dbReference type="SMART" id="SM00028">
    <property type="entry name" value="TPR"/>
    <property type="match status" value="13"/>
</dbReference>
<proteinExistence type="predicted"/>
<dbReference type="GO" id="GO:0046813">
    <property type="term" value="P:receptor-mediated virion attachment to host cell"/>
    <property type="evidence" value="ECO:0007669"/>
    <property type="project" value="TreeGrafter"/>
</dbReference>
<dbReference type="InterPro" id="IPR019734">
    <property type="entry name" value="TPR_rpt"/>
</dbReference>
<dbReference type="AlphaFoldDB" id="A0A5B8IIR0"/>
<dbReference type="PROSITE" id="PS50005">
    <property type="entry name" value="TPR"/>
    <property type="match status" value="4"/>
</dbReference>
<keyword evidence="2 3" id="KW-0802">TPR repeat</keyword>
<evidence type="ECO:0000256" key="2">
    <source>
        <dbReference type="ARBA" id="ARBA00022803"/>
    </source>
</evidence>
<organism evidence="4 5">
    <name type="scientific">Streptomyces qinzhouensis</name>
    <dbReference type="NCBI Taxonomy" id="2599401"/>
    <lineage>
        <taxon>Bacteria</taxon>
        <taxon>Bacillati</taxon>
        <taxon>Actinomycetota</taxon>
        <taxon>Actinomycetes</taxon>
        <taxon>Kitasatosporales</taxon>
        <taxon>Streptomycetaceae</taxon>
        <taxon>Streptomyces</taxon>
    </lineage>
</organism>
<dbReference type="InterPro" id="IPR011990">
    <property type="entry name" value="TPR-like_helical_dom_sf"/>
</dbReference>
<dbReference type="PANTHER" id="PTHR44858:SF1">
    <property type="entry name" value="UDP-N-ACETYLGLUCOSAMINE--PEPTIDE N-ACETYLGLUCOSAMINYLTRANSFERASE SPINDLY-RELATED"/>
    <property type="match status" value="1"/>
</dbReference>
<dbReference type="RefSeq" id="WP_146480627.1">
    <property type="nucleotide sequence ID" value="NZ_CP042266.1"/>
</dbReference>
<dbReference type="InterPro" id="IPR050498">
    <property type="entry name" value="Ycf3"/>
</dbReference>
<dbReference type="GO" id="GO:0009279">
    <property type="term" value="C:cell outer membrane"/>
    <property type="evidence" value="ECO:0007669"/>
    <property type="project" value="TreeGrafter"/>
</dbReference>
<sequence length="1050" mass="113330">MRERADVELVGREGEIRCYEEGLDAEPGTPARRTLFHLHGVAGVGKSSLLRRFAAAARERDALTAVLDESVTGVPEALAGVCEQFAAQGVPLKPLEKLLATYRQRRYEAESAMYAPEGAASTGEGPGQPPSAALVAAAQFGVVGLGTLLPVAGILDPVRIAEQADGLRSALSRRFGRPEDVQLVLDPAQILSPVFVAELDRIAGRGRRIALFFDTYERTGPFLDPWLRQLLAEHRYGTPPESLTVAVSGQRRPDPAVWADHPGLITDLPLAPFTDAEARRLLAGKRITDEDVVRDVLRLSGRLPVLVSMLAENATRPDGMTDPSATAVERFLKWESDPVRRAAALDGALPRSLNEDILLAATGPAEDGAPGPGGLFDWLSRLPFVSDRAGRARYHDVVRDPMLRLQRNRSPRRWRTAHTRLADAFADWAAEESDGEPDESALWGVDSWRATRTEETYHRLCARPRTALPAALGDGVRAADESLAAARQWARALADAGADTDDASLRELGAQCLAAVEDDARLTVPLLGVILGRAETDDGTRRRALLVRARDRRELGSYDEALADGRLAIALGEDTVHAHHALGETYRRSRRHEEALAAYAVVLEREPDHLVTIASAAQVHHRLGRAEEALAGFDRVLSARPRYLWALVMRAEVRRCLDDDEGALADLLTARGIAPDDAWVIGAHAEQLRQAGDHQEAIPLYDRAIALDPGYTWAFGSRAMALHALGRTEEALADLGHALELDPEYSWALLRRAEIHRSRGDAEAEFADLDRRVALLPDAANPLVCRADAFLHHARTEEALADCDAALVRDPGHAGAHGLRGCVLAARGRDEEARAALDRALELDRDLVEAWFLRARVRDRNGDPEGAYEDLDTVLAINPDHVGALLARAEADRAAGRYEAALPDLDRALFETDEPSAVLGLRGRVLRGLGRTAEALEDLARAVELDPAAEEIVLEWAGLHLAEDRPLEALAVLVRDTGSIDGNGAALLLRARAHLLLGDTAAARADIERAAALGETAGARAVPADPALAAVPEARVPSHGLTDASGGGGT</sequence>
<dbReference type="SUPFAM" id="SSF52540">
    <property type="entry name" value="P-loop containing nucleoside triphosphate hydrolases"/>
    <property type="match status" value="1"/>
</dbReference>
<dbReference type="SUPFAM" id="SSF48452">
    <property type="entry name" value="TPR-like"/>
    <property type="match status" value="3"/>
</dbReference>
<dbReference type="OrthoDB" id="9814944at2"/>
<dbReference type="PANTHER" id="PTHR44858">
    <property type="entry name" value="TETRATRICOPEPTIDE REPEAT PROTEIN 6"/>
    <property type="match status" value="1"/>
</dbReference>
<feature type="repeat" description="TPR" evidence="3">
    <location>
        <begin position="848"/>
        <end position="881"/>
    </location>
</feature>
<keyword evidence="1" id="KW-0677">Repeat</keyword>
<accession>A0A5B8IIR0</accession>
<protein>
    <submittedName>
        <fullName evidence="4">Tetratricopeptide repeat protein</fullName>
    </submittedName>
</protein>
<gene>
    <name evidence="4" type="ORF">FQU76_13050</name>
</gene>
<name>A0A5B8IIR0_9ACTN</name>
<feature type="repeat" description="TPR" evidence="3">
    <location>
        <begin position="678"/>
        <end position="711"/>
    </location>
</feature>
<dbReference type="EMBL" id="CP042266">
    <property type="protein sequence ID" value="QDY77289.1"/>
    <property type="molecule type" value="Genomic_DNA"/>
</dbReference>
<feature type="repeat" description="TPR" evidence="3">
    <location>
        <begin position="576"/>
        <end position="609"/>
    </location>
</feature>
<dbReference type="Pfam" id="PF13432">
    <property type="entry name" value="TPR_16"/>
    <property type="match status" value="2"/>
</dbReference>
<evidence type="ECO:0000313" key="4">
    <source>
        <dbReference type="EMBL" id="QDY77289.1"/>
    </source>
</evidence>
<reference evidence="4 5" key="1">
    <citation type="submission" date="2019-07" db="EMBL/GenBank/DDBJ databases">
        <authorList>
            <person name="Zhu P."/>
        </authorList>
    </citation>
    <scope>NUCLEOTIDE SEQUENCE [LARGE SCALE GENOMIC DNA]</scope>
    <source>
        <strain evidence="4 5">SSL-25</strain>
    </source>
</reference>
<dbReference type="Proteomes" id="UP000320580">
    <property type="component" value="Chromosome"/>
</dbReference>
<keyword evidence="5" id="KW-1185">Reference proteome</keyword>
<evidence type="ECO:0000256" key="1">
    <source>
        <dbReference type="ARBA" id="ARBA00022737"/>
    </source>
</evidence>
<dbReference type="InterPro" id="IPR027417">
    <property type="entry name" value="P-loop_NTPase"/>
</dbReference>
<feature type="repeat" description="TPR" evidence="3">
    <location>
        <begin position="916"/>
        <end position="949"/>
    </location>
</feature>
<evidence type="ECO:0000313" key="5">
    <source>
        <dbReference type="Proteomes" id="UP000320580"/>
    </source>
</evidence>